<name>A0A2J8UD73_PONAB</name>
<evidence type="ECO:0000313" key="1">
    <source>
        <dbReference type="EMBL" id="PNJ43220.1"/>
    </source>
</evidence>
<protein>
    <submittedName>
        <fullName evidence="1">Uncharacterized protein</fullName>
    </submittedName>
</protein>
<organism evidence="1">
    <name type="scientific">Pongo abelii</name>
    <name type="common">Sumatran orangutan</name>
    <name type="synonym">Pongo pygmaeus abelii</name>
    <dbReference type="NCBI Taxonomy" id="9601"/>
    <lineage>
        <taxon>Eukaryota</taxon>
        <taxon>Metazoa</taxon>
        <taxon>Chordata</taxon>
        <taxon>Craniata</taxon>
        <taxon>Vertebrata</taxon>
        <taxon>Euteleostomi</taxon>
        <taxon>Mammalia</taxon>
        <taxon>Eutheria</taxon>
        <taxon>Euarchontoglires</taxon>
        <taxon>Primates</taxon>
        <taxon>Haplorrhini</taxon>
        <taxon>Catarrhini</taxon>
        <taxon>Hominidae</taxon>
        <taxon>Pongo</taxon>
    </lineage>
</organism>
<comment type="caution">
    <text evidence="1">The sequence shown here is derived from an EMBL/GenBank/DDBJ whole genome shotgun (WGS) entry which is preliminary data.</text>
</comment>
<dbReference type="PANTHER" id="PTHR46254:SF6">
    <property type="entry name" value="HIGH MOBILITY GROUP AT-HOOK 2"/>
    <property type="match status" value="1"/>
</dbReference>
<dbReference type="EMBL" id="NDHI03003463">
    <property type="protein sequence ID" value="PNJ43220.1"/>
    <property type="molecule type" value="Genomic_DNA"/>
</dbReference>
<dbReference type="AlphaFoldDB" id="A0A2J8UD73"/>
<sequence length="90" mass="9795">MCDLGLRQQLSRAEVHWCNLGSLHLYPKFKQFSCLSLPSSWDYRQGLPLSPGLEYSGTITLHCSLNLPGSSDLPTSAFQVAGTESGCHPG</sequence>
<proteinExistence type="predicted"/>
<reference evidence="1" key="1">
    <citation type="submission" date="2017-12" db="EMBL/GenBank/DDBJ databases">
        <title>High-resolution comparative analysis of great ape genomes.</title>
        <authorList>
            <person name="Pollen A."/>
            <person name="Hastie A."/>
            <person name="Hormozdiari F."/>
            <person name="Dougherty M."/>
            <person name="Liu R."/>
            <person name="Chaisson M."/>
            <person name="Hoppe E."/>
            <person name="Hill C."/>
            <person name="Pang A."/>
            <person name="Hillier L."/>
            <person name="Baker C."/>
            <person name="Armstrong J."/>
            <person name="Shendure J."/>
            <person name="Paten B."/>
            <person name="Wilson R."/>
            <person name="Chao H."/>
            <person name="Schneider V."/>
            <person name="Ventura M."/>
            <person name="Kronenberg Z."/>
            <person name="Murali S."/>
            <person name="Gordon D."/>
            <person name="Cantsilieris S."/>
            <person name="Munson K."/>
            <person name="Nelson B."/>
            <person name="Raja A."/>
            <person name="Underwood J."/>
            <person name="Diekhans M."/>
            <person name="Fiddes I."/>
            <person name="Haussler D."/>
            <person name="Eichler E."/>
        </authorList>
    </citation>
    <scope>NUCLEOTIDE SEQUENCE [LARGE SCALE GENOMIC DNA]</scope>
    <source>
        <strain evidence="1">Susie</strain>
    </source>
</reference>
<accession>A0A2J8UD73</accession>
<gene>
    <name evidence="1" type="ORF">CR201_G0028802</name>
</gene>
<dbReference type="PANTHER" id="PTHR46254">
    <property type="entry name" value="PROTEIN GVQW1-RELATED"/>
    <property type="match status" value="1"/>
</dbReference>